<reference evidence="3" key="1">
    <citation type="submission" date="2023-03" db="EMBL/GenBank/DDBJ databases">
        <title>Massive genome expansion in bonnet fungi (Mycena s.s.) driven by repeated elements and novel gene families across ecological guilds.</title>
        <authorList>
            <consortium name="Lawrence Berkeley National Laboratory"/>
            <person name="Harder C.B."/>
            <person name="Miyauchi S."/>
            <person name="Viragh M."/>
            <person name="Kuo A."/>
            <person name="Thoen E."/>
            <person name="Andreopoulos B."/>
            <person name="Lu D."/>
            <person name="Skrede I."/>
            <person name="Drula E."/>
            <person name="Henrissat B."/>
            <person name="Morin E."/>
            <person name="Kohler A."/>
            <person name="Barry K."/>
            <person name="LaButti K."/>
            <person name="Morin E."/>
            <person name="Salamov A."/>
            <person name="Lipzen A."/>
            <person name="Mereny Z."/>
            <person name="Hegedus B."/>
            <person name="Baldrian P."/>
            <person name="Stursova M."/>
            <person name="Weitz H."/>
            <person name="Taylor A."/>
            <person name="Grigoriev I.V."/>
            <person name="Nagy L.G."/>
            <person name="Martin F."/>
            <person name="Kauserud H."/>
        </authorList>
    </citation>
    <scope>NUCLEOTIDE SEQUENCE</scope>
    <source>
        <strain evidence="3">CBHHK200</strain>
    </source>
</reference>
<gene>
    <name evidence="3" type="ORF">C8F04DRAFT_1234707</name>
</gene>
<feature type="chain" id="PRO_5042292512" description="Ricin B lectin domain-containing protein" evidence="1">
    <location>
        <begin position="20"/>
        <end position="178"/>
    </location>
</feature>
<dbReference type="AlphaFoldDB" id="A0AAD6WZY4"/>
<dbReference type="InterPro" id="IPR000772">
    <property type="entry name" value="Ricin_B_lectin"/>
</dbReference>
<dbReference type="Proteomes" id="UP001218188">
    <property type="component" value="Unassembled WGS sequence"/>
</dbReference>
<proteinExistence type="predicted"/>
<keyword evidence="4" id="KW-1185">Reference proteome</keyword>
<evidence type="ECO:0000313" key="3">
    <source>
        <dbReference type="EMBL" id="KAJ7033758.1"/>
    </source>
</evidence>
<organism evidence="3 4">
    <name type="scientific">Mycena alexandri</name>
    <dbReference type="NCBI Taxonomy" id="1745969"/>
    <lineage>
        <taxon>Eukaryota</taxon>
        <taxon>Fungi</taxon>
        <taxon>Dikarya</taxon>
        <taxon>Basidiomycota</taxon>
        <taxon>Agaricomycotina</taxon>
        <taxon>Agaricomycetes</taxon>
        <taxon>Agaricomycetidae</taxon>
        <taxon>Agaricales</taxon>
        <taxon>Marasmiineae</taxon>
        <taxon>Mycenaceae</taxon>
        <taxon>Mycena</taxon>
    </lineage>
</organism>
<dbReference type="Pfam" id="PF14200">
    <property type="entry name" value="RicinB_lectin_2"/>
    <property type="match status" value="1"/>
</dbReference>
<accession>A0AAD6WZY4</accession>
<evidence type="ECO:0000256" key="1">
    <source>
        <dbReference type="SAM" id="SignalP"/>
    </source>
</evidence>
<evidence type="ECO:0000313" key="4">
    <source>
        <dbReference type="Proteomes" id="UP001218188"/>
    </source>
</evidence>
<keyword evidence="1" id="KW-0732">Signal</keyword>
<feature type="signal peptide" evidence="1">
    <location>
        <begin position="1"/>
        <end position="19"/>
    </location>
</feature>
<dbReference type="Gene3D" id="2.80.10.50">
    <property type="match status" value="1"/>
</dbReference>
<dbReference type="SUPFAM" id="SSF50370">
    <property type="entry name" value="Ricin B-like lectins"/>
    <property type="match status" value="1"/>
</dbReference>
<name>A0AAD6WZY4_9AGAR</name>
<sequence>MLSNLSWCLLAIATSAVSAANLSTSITYAFTISDFQGHMLDLTNGNNHQLTPVQSFTPANTTNQQWALISTQDARQLWELFNLGSNTMMSHTTAMLKRKGTAIHAQIVGSNETLFWRLDNSPEGSRFTDASTGLALTAWSAEEGYPSSPLTLEYASGENKRQIFHLHCMKAWSIPGDC</sequence>
<dbReference type="InterPro" id="IPR035992">
    <property type="entry name" value="Ricin_B-like_lectins"/>
</dbReference>
<dbReference type="EMBL" id="JARJCM010000063">
    <property type="protein sequence ID" value="KAJ7033758.1"/>
    <property type="molecule type" value="Genomic_DNA"/>
</dbReference>
<protein>
    <recommendedName>
        <fullName evidence="2">Ricin B lectin domain-containing protein</fullName>
    </recommendedName>
</protein>
<comment type="caution">
    <text evidence="3">The sequence shown here is derived from an EMBL/GenBank/DDBJ whole genome shotgun (WGS) entry which is preliminary data.</text>
</comment>
<evidence type="ECO:0000259" key="2">
    <source>
        <dbReference type="Pfam" id="PF14200"/>
    </source>
</evidence>
<feature type="domain" description="Ricin B lectin" evidence="2">
    <location>
        <begin position="33"/>
        <end position="104"/>
    </location>
</feature>